<sequence>MVGGLSSLSPLAASYGLPRLGGGAEARAGKGGQETDREAATQAAGGPQSPDLQSPEIQQQIQKLKETDSRVRQHEAAHQAAGGGLAGGASFTTTRGPDGKTYATGGEVPIDISREADPQATIAKMEQVKAAALAPADPSPQDLRVAAQADATKAQARQELSRAQSQANGTQANGTQAGGSPGSGSRETDGPAGGMAAMARGIAAYSSAQGLGAAPNRGAGLVV</sequence>
<evidence type="ECO:0008006" key="4">
    <source>
        <dbReference type="Google" id="ProtNLM"/>
    </source>
</evidence>
<protein>
    <recommendedName>
        <fullName evidence="4">Catalase</fullName>
    </recommendedName>
</protein>
<reference evidence="3" key="1">
    <citation type="submission" date="2018-05" db="EMBL/GenBank/DDBJ databases">
        <title>Azospirillum thermophila sp. nov., a novel isolated from hot spring.</title>
        <authorList>
            <person name="Zhao Z."/>
        </authorList>
    </citation>
    <scope>NUCLEOTIDE SEQUENCE [LARGE SCALE GENOMIC DNA]</scope>
    <source>
        <strain evidence="3">CFH 70021</strain>
    </source>
</reference>
<feature type="compositionally biased region" description="Basic and acidic residues" evidence="1">
    <location>
        <begin position="63"/>
        <end position="77"/>
    </location>
</feature>
<organism evidence="2 3">
    <name type="scientific">Azospirillum thermophilum</name>
    <dbReference type="NCBI Taxonomy" id="2202148"/>
    <lineage>
        <taxon>Bacteria</taxon>
        <taxon>Pseudomonadati</taxon>
        <taxon>Pseudomonadota</taxon>
        <taxon>Alphaproteobacteria</taxon>
        <taxon>Rhodospirillales</taxon>
        <taxon>Azospirillaceae</taxon>
        <taxon>Azospirillum</taxon>
    </lineage>
</organism>
<evidence type="ECO:0000256" key="1">
    <source>
        <dbReference type="SAM" id="MobiDB-lite"/>
    </source>
</evidence>
<dbReference type="AlphaFoldDB" id="A0A2S2CR92"/>
<feature type="compositionally biased region" description="Gly residues" evidence="1">
    <location>
        <begin position="19"/>
        <end position="32"/>
    </location>
</feature>
<dbReference type="RefSeq" id="WP_109327638.1">
    <property type="nucleotide sequence ID" value="NZ_CP029353.1"/>
</dbReference>
<feature type="compositionally biased region" description="Low complexity" evidence="1">
    <location>
        <begin position="146"/>
        <end position="158"/>
    </location>
</feature>
<keyword evidence="3" id="KW-1185">Reference proteome</keyword>
<dbReference type="KEGG" id="azz:DEW08_12730"/>
<gene>
    <name evidence="2" type="ORF">DEW08_12730</name>
</gene>
<dbReference type="EMBL" id="CP029353">
    <property type="protein sequence ID" value="AWK86979.1"/>
    <property type="molecule type" value="Genomic_DNA"/>
</dbReference>
<proteinExistence type="predicted"/>
<evidence type="ECO:0000313" key="3">
    <source>
        <dbReference type="Proteomes" id="UP000245629"/>
    </source>
</evidence>
<evidence type="ECO:0000313" key="2">
    <source>
        <dbReference type="EMBL" id="AWK86979.1"/>
    </source>
</evidence>
<dbReference type="Pfam" id="PF12118">
    <property type="entry name" value="SprA-related"/>
    <property type="match status" value="1"/>
</dbReference>
<feature type="compositionally biased region" description="Low complexity" evidence="1">
    <location>
        <begin position="1"/>
        <end position="18"/>
    </location>
</feature>
<feature type="region of interest" description="Disordered" evidence="1">
    <location>
        <begin position="1"/>
        <end position="195"/>
    </location>
</feature>
<dbReference type="Proteomes" id="UP000245629">
    <property type="component" value="Chromosome 2"/>
</dbReference>
<feature type="compositionally biased region" description="Polar residues" evidence="1">
    <location>
        <begin position="161"/>
        <end position="175"/>
    </location>
</feature>
<accession>A0A2S2CR92</accession>
<dbReference type="InterPro" id="IPR021973">
    <property type="entry name" value="SprA-related"/>
</dbReference>
<dbReference type="OrthoDB" id="9812722at2"/>
<name>A0A2S2CR92_9PROT</name>
<feature type="compositionally biased region" description="Polar residues" evidence="1">
    <location>
        <begin position="50"/>
        <end position="62"/>
    </location>
</feature>